<feature type="region of interest" description="Disordered" evidence="1">
    <location>
        <begin position="118"/>
        <end position="137"/>
    </location>
</feature>
<evidence type="ECO:0000256" key="1">
    <source>
        <dbReference type="SAM" id="MobiDB-lite"/>
    </source>
</evidence>
<evidence type="ECO:0000259" key="2">
    <source>
        <dbReference type="Pfam" id="PF01266"/>
    </source>
</evidence>
<gene>
    <name evidence="3" type="primary">TPHA0K00140</name>
    <name evidence="3" type="ordered locus">TPHA_0K00140</name>
</gene>
<dbReference type="OrthoDB" id="498204at2759"/>
<dbReference type="OMA" id="DDTVYAC"/>
<dbReference type="eggNOG" id="KOG2852">
    <property type="taxonomic scope" value="Eukaryota"/>
</dbReference>
<dbReference type="HOGENOM" id="CLU_007884_14_0_1"/>
<dbReference type="Proteomes" id="UP000005666">
    <property type="component" value="Chromosome 11"/>
</dbReference>
<dbReference type="Gene3D" id="3.50.50.60">
    <property type="entry name" value="FAD/NAD(P)-binding domain"/>
    <property type="match status" value="2"/>
</dbReference>
<organism evidence="3 4">
    <name type="scientific">Tetrapisispora phaffii (strain ATCC 24235 / CBS 4417 / NBRC 1672 / NRRL Y-8282 / UCD 70-5)</name>
    <name type="common">Yeast</name>
    <name type="synonym">Fabospora phaffii</name>
    <dbReference type="NCBI Taxonomy" id="1071381"/>
    <lineage>
        <taxon>Eukaryota</taxon>
        <taxon>Fungi</taxon>
        <taxon>Dikarya</taxon>
        <taxon>Ascomycota</taxon>
        <taxon>Saccharomycotina</taxon>
        <taxon>Saccharomycetes</taxon>
        <taxon>Saccharomycetales</taxon>
        <taxon>Saccharomycetaceae</taxon>
        <taxon>Tetrapisispora</taxon>
    </lineage>
</organism>
<dbReference type="SUPFAM" id="SSF51905">
    <property type="entry name" value="FAD/NAD(P)-binding domain"/>
    <property type="match status" value="1"/>
</dbReference>
<dbReference type="InterPro" id="IPR006076">
    <property type="entry name" value="FAD-dep_OxRdtase"/>
</dbReference>
<sequence length="445" mass="49148">MFEFDYLNTPTEHANSDSRKKIVVIGGGIIGTCVVYYLTKHPKFDPEKYHIIILESTEVAGGASGKAGGLLASWAFPEEIVPLSFELHQQLSDLYNGSEEWGYRRINTLSLEATAVEEDAEDITDTKNTNSENSDEVSIDNAKEDDGIFMNLDQSGLPKDLQWIDRKKVKEWTSLGNTGSTAQVLPYKFTTFILNEALKSDSVDLIRGKLSNINLGDDGVVKSIDYIQTNPSLDGRGEIIDIDNIDKLVLAMGPWTSKILLDCPISALKAHSIILNPDSEERMAKFQEILKPYALFTDLELPNFQSFAPEIYARKEDLYICGEGDSLEELPDDLSKVEVNKQKCDELLHYAKKIVSPKIFEMTKKNIIQTAGYLPVLNVDTTSGPLIGETNVKNLLIAGGHSCWGINNAPVTGKLMAELIIDGEVTAANISSLDPSLYFDASILD</sequence>
<dbReference type="GO" id="GO:0005770">
    <property type="term" value="C:late endosome"/>
    <property type="evidence" value="ECO:0007669"/>
    <property type="project" value="TreeGrafter"/>
</dbReference>
<dbReference type="GO" id="GO:0042147">
    <property type="term" value="P:retrograde transport, endosome to Golgi"/>
    <property type="evidence" value="ECO:0007669"/>
    <property type="project" value="TreeGrafter"/>
</dbReference>
<reference evidence="3 4" key="1">
    <citation type="journal article" date="2011" name="Proc. Natl. Acad. Sci. U.S.A.">
        <title>Evolutionary erosion of yeast sex chromosomes by mating-type switching accidents.</title>
        <authorList>
            <person name="Gordon J.L."/>
            <person name="Armisen D."/>
            <person name="Proux-Wera E."/>
            <person name="Oheigeartaigh S.S."/>
            <person name="Byrne K.P."/>
            <person name="Wolfe K.H."/>
        </authorList>
    </citation>
    <scope>NUCLEOTIDE SEQUENCE [LARGE SCALE GENOMIC DNA]</scope>
    <source>
        <strain evidence="4">ATCC 24235 / CBS 4417 / NBRC 1672 / NRRL Y-8282 / UCD 70-5</strain>
    </source>
</reference>
<evidence type="ECO:0000313" key="4">
    <source>
        <dbReference type="Proteomes" id="UP000005666"/>
    </source>
</evidence>
<dbReference type="AlphaFoldDB" id="G8BZ20"/>
<accession>G8BZ20</accession>
<dbReference type="KEGG" id="tpf:TPHA_0K00140"/>
<dbReference type="RefSeq" id="XP_003687582.1">
    <property type="nucleotide sequence ID" value="XM_003687534.1"/>
</dbReference>
<dbReference type="PANTHER" id="PTHR13847:SF150">
    <property type="entry name" value="OXIDOREDUCTASE TDA3-RELATED"/>
    <property type="match status" value="1"/>
</dbReference>
<feature type="domain" description="FAD dependent oxidoreductase" evidence="2">
    <location>
        <begin position="21"/>
        <end position="419"/>
    </location>
</feature>
<dbReference type="InterPro" id="IPR036188">
    <property type="entry name" value="FAD/NAD-bd_sf"/>
</dbReference>
<dbReference type="EMBL" id="HE612866">
    <property type="protein sequence ID" value="CCE65148.1"/>
    <property type="molecule type" value="Genomic_DNA"/>
</dbReference>
<evidence type="ECO:0000313" key="3">
    <source>
        <dbReference type="EMBL" id="CCE65148.1"/>
    </source>
</evidence>
<dbReference type="PANTHER" id="PTHR13847">
    <property type="entry name" value="SARCOSINE DEHYDROGENASE-RELATED"/>
    <property type="match status" value="1"/>
</dbReference>
<protein>
    <recommendedName>
        <fullName evidence="2">FAD dependent oxidoreductase domain-containing protein</fullName>
    </recommendedName>
</protein>
<dbReference type="GeneID" id="11533310"/>
<proteinExistence type="predicted"/>
<keyword evidence="4" id="KW-1185">Reference proteome</keyword>
<dbReference type="Gene3D" id="3.30.9.10">
    <property type="entry name" value="D-Amino Acid Oxidase, subunit A, domain 2"/>
    <property type="match status" value="1"/>
</dbReference>
<dbReference type="GO" id="GO:0005829">
    <property type="term" value="C:cytosol"/>
    <property type="evidence" value="ECO:0007669"/>
    <property type="project" value="GOC"/>
</dbReference>
<name>G8BZ20_TETPH</name>
<dbReference type="STRING" id="1071381.G8BZ20"/>
<dbReference type="Pfam" id="PF01266">
    <property type="entry name" value="DAO"/>
    <property type="match status" value="1"/>
</dbReference>